<organism evidence="8 9">
    <name type="scientific">Acrobeloides nanus</name>
    <dbReference type="NCBI Taxonomy" id="290746"/>
    <lineage>
        <taxon>Eukaryota</taxon>
        <taxon>Metazoa</taxon>
        <taxon>Ecdysozoa</taxon>
        <taxon>Nematoda</taxon>
        <taxon>Chromadorea</taxon>
        <taxon>Rhabditida</taxon>
        <taxon>Tylenchina</taxon>
        <taxon>Cephalobomorpha</taxon>
        <taxon>Cephaloboidea</taxon>
        <taxon>Cephalobidae</taxon>
        <taxon>Acrobeloides</taxon>
    </lineage>
</organism>
<evidence type="ECO:0000256" key="2">
    <source>
        <dbReference type="ARBA" id="ARBA00004496"/>
    </source>
</evidence>
<feature type="domain" description="J" evidence="7">
    <location>
        <begin position="19"/>
        <end position="85"/>
    </location>
</feature>
<dbReference type="InterPro" id="IPR036869">
    <property type="entry name" value="J_dom_sf"/>
</dbReference>
<keyword evidence="4" id="KW-0143">Chaperone</keyword>
<dbReference type="Pfam" id="PF00226">
    <property type="entry name" value="DnaJ"/>
    <property type="match status" value="1"/>
</dbReference>
<accession>A0A914DDP0</accession>
<evidence type="ECO:0000256" key="1">
    <source>
        <dbReference type="ARBA" id="ARBA00004123"/>
    </source>
</evidence>
<dbReference type="PROSITE" id="PS50076">
    <property type="entry name" value="DNAJ_2"/>
    <property type="match status" value="1"/>
</dbReference>
<keyword evidence="8" id="KW-1185">Reference proteome</keyword>
<keyword evidence="3" id="KW-0963">Cytoplasm</keyword>
<sequence length="150" mass="17967">MLSFQTMAKTTDIKKIEFDPYEVLGLQPQCEENEIDRAFKKSALKWHPDKNLTNKDKAEEMFIKIYRAYEFLKDKEARVQYDQQRAAKLKRAQYEEQRRSTDSIRRRKLIEDLEAREAAATDIKRSKMPEYHPSPSRAPRDDKLEELRKQ</sequence>
<dbReference type="CDD" id="cd06257">
    <property type="entry name" value="DnaJ"/>
    <property type="match status" value="1"/>
</dbReference>
<proteinExistence type="predicted"/>
<dbReference type="GO" id="GO:0000390">
    <property type="term" value="P:spliceosomal complex disassembly"/>
    <property type="evidence" value="ECO:0007669"/>
    <property type="project" value="TreeGrafter"/>
</dbReference>
<dbReference type="PROSITE" id="PS00636">
    <property type="entry name" value="DNAJ_1"/>
    <property type="match status" value="1"/>
</dbReference>
<evidence type="ECO:0000256" key="5">
    <source>
        <dbReference type="ARBA" id="ARBA00023242"/>
    </source>
</evidence>
<dbReference type="GO" id="GO:0005681">
    <property type="term" value="C:spliceosomal complex"/>
    <property type="evidence" value="ECO:0007669"/>
    <property type="project" value="TreeGrafter"/>
</dbReference>
<feature type="compositionally biased region" description="Basic and acidic residues" evidence="6">
    <location>
        <begin position="138"/>
        <end position="150"/>
    </location>
</feature>
<keyword evidence="5" id="KW-0539">Nucleus</keyword>
<feature type="region of interest" description="Disordered" evidence="6">
    <location>
        <begin position="118"/>
        <end position="150"/>
    </location>
</feature>
<dbReference type="PANTHER" id="PTHR44313:SF1">
    <property type="entry name" value="DNAJ HOMOLOG SUBFAMILY C MEMBER 17"/>
    <property type="match status" value="1"/>
</dbReference>
<dbReference type="PANTHER" id="PTHR44313">
    <property type="entry name" value="DNAJ HOMOLOG SUBFAMILY C MEMBER 17"/>
    <property type="match status" value="1"/>
</dbReference>
<dbReference type="PRINTS" id="PR00625">
    <property type="entry name" value="JDOMAIN"/>
</dbReference>
<dbReference type="SUPFAM" id="SSF46565">
    <property type="entry name" value="Chaperone J-domain"/>
    <property type="match status" value="1"/>
</dbReference>
<evidence type="ECO:0000256" key="6">
    <source>
        <dbReference type="SAM" id="MobiDB-lite"/>
    </source>
</evidence>
<evidence type="ECO:0000256" key="4">
    <source>
        <dbReference type="ARBA" id="ARBA00023186"/>
    </source>
</evidence>
<dbReference type="InterPro" id="IPR052094">
    <property type="entry name" value="Pre-mRNA-splicing_ERAD"/>
</dbReference>
<dbReference type="InterPro" id="IPR018253">
    <property type="entry name" value="DnaJ_domain_CS"/>
</dbReference>
<dbReference type="WBParaSite" id="ACRNAN_scaffold24072.g25923.t1">
    <property type="protein sequence ID" value="ACRNAN_scaffold24072.g25923.t1"/>
    <property type="gene ID" value="ACRNAN_scaffold24072.g25923"/>
</dbReference>
<dbReference type="Gene3D" id="1.10.287.110">
    <property type="entry name" value="DnaJ domain"/>
    <property type="match status" value="1"/>
</dbReference>
<dbReference type="Proteomes" id="UP000887540">
    <property type="component" value="Unplaced"/>
</dbReference>
<dbReference type="GO" id="GO:0005737">
    <property type="term" value="C:cytoplasm"/>
    <property type="evidence" value="ECO:0007669"/>
    <property type="project" value="UniProtKB-SubCell"/>
</dbReference>
<protein>
    <submittedName>
        <fullName evidence="9">J domain-containing protein</fullName>
    </submittedName>
</protein>
<reference evidence="9" key="1">
    <citation type="submission" date="2022-11" db="UniProtKB">
        <authorList>
            <consortium name="WormBaseParasite"/>
        </authorList>
    </citation>
    <scope>IDENTIFICATION</scope>
</reference>
<evidence type="ECO:0000313" key="9">
    <source>
        <dbReference type="WBParaSite" id="ACRNAN_scaffold24072.g25923.t1"/>
    </source>
</evidence>
<dbReference type="AlphaFoldDB" id="A0A914DDP0"/>
<dbReference type="InterPro" id="IPR001623">
    <property type="entry name" value="DnaJ_domain"/>
</dbReference>
<evidence type="ECO:0000313" key="8">
    <source>
        <dbReference type="Proteomes" id="UP000887540"/>
    </source>
</evidence>
<evidence type="ECO:0000259" key="7">
    <source>
        <dbReference type="PROSITE" id="PS50076"/>
    </source>
</evidence>
<feature type="compositionally biased region" description="Basic and acidic residues" evidence="6">
    <location>
        <begin position="118"/>
        <end position="130"/>
    </location>
</feature>
<evidence type="ECO:0000256" key="3">
    <source>
        <dbReference type="ARBA" id="ARBA00022490"/>
    </source>
</evidence>
<name>A0A914DDP0_9BILA</name>
<dbReference type="SMART" id="SM00271">
    <property type="entry name" value="DnaJ"/>
    <property type="match status" value="1"/>
</dbReference>
<comment type="subcellular location">
    <subcellularLocation>
        <location evidence="2">Cytoplasm</location>
    </subcellularLocation>
    <subcellularLocation>
        <location evidence="1">Nucleus</location>
    </subcellularLocation>
</comment>